<evidence type="ECO:0000256" key="1">
    <source>
        <dbReference type="SAM" id="MobiDB-lite"/>
    </source>
</evidence>
<dbReference type="EnsemblPlants" id="OB11G22200.1">
    <property type="protein sequence ID" value="OB11G22200.1"/>
    <property type="gene ID" value="OB11G22200"/>
</dbReference>
<protein>
    <submittedName>
        <fullName evidence="3">Uncharacterized protein</fullName>
    </submittedName>
</protein>
<dbReference type="AlphaFoldDB" id="J3N8T4"/>
<sequence length="52" mass="5789">STSFIIIIIITITLFRHNPSGYTCTFLIPNTTHRPDKTTADSEKHLTKAASN</sequence>
<evidence type="ECO:0000313" key="3">
    <source>
        <dbReference type="EnsemblPlants" id="OB11G22200.1"/>
    </source>
</evidence>
<dbReference type="HOGENOM" id="CLU_3093624_0_0_1"/>
<feature type="chain" id="PRO_5003774943" evidence="2">
    <location>
        <begin position="21"/>
        <end position="52"/>
    </location>
</feature>
<evidence type="ECO:0000256" key="2">
    <source>
        <dbReference type="SAM" id="SignalP"/>
    </source>
</evidence>
<feature type="signal peptide" evidence="2">
    <location>
        <begin position="1"/>
        <end position="20"/>
    </location>
</feature>
<keyword evidence="2" id="KW-0732">Signal</keyword>
<proteinExistence type="predicted"/>
<keyword evidence="4" id="KW-1185">Reference proteome</keyword>
<dbReference type="Proteomes" id="UP000006038">
    <property type="component" value="Chromosome 11"/>
</dbReference>
<organism evidence="3">
    <name type="scientific">Oryza brachyantha</name>
    <name type="common">malo sina</name>
    <dbReference type="NCBI Taxonomy" id="4533"/>
    <lineage>
        <taxon>Eukaryota</taxon>
        <taxon>Viridiplantae</taxon>
        <taxon>Streptophyta</taxon>
        <taxon>Embryophyta</taxon>
        <taxon>Tracheophyta</taxon>
        <taxon>Spermatophyta</taxon>
        <taxon>Magnoliopsida</taxon>
        <taxon>Liliopsida</taxon>
        <taxon>Poales</taxon>
        <taxon>Poaceae</taxon>
        <taxon>BOP clade</taxon>
        <taxon>Oryzoideae</taxon>
        <taxon>Oryzeae</taxon>
        <taxon>Oryzinae</taxon>
        <taxon>Oryza</taxon>
    </lineage>
</organism>
<evidence type="ECO:0000313" key="4">
    <source>
        <dbReference type="Proteomes" id="UP000006038"/>
    </source>
</evidence>
<feature type="compositionally biased region" description="Basic and acidic residues" evidence="1">
    <location>
        <begin position="33"/>
        <end position="46"/>
    </location>
</feature>
<name>J3N8T4_ORYBR</name>
<dbReference type="Gramene" id="OB11G22200.1">
    <property type="protein sequence ID" value="OB11G22200.1"/>
    <property type="gene ID" value="OB11G22200"/>
</dbReference>
<feature type="region of interest" description="Disordered" evidence="1">
    <location>
        <begin position="32"/>
        <end position="52"/>
    </location>
</feature>
<accession>J3N8T4</accession>
<reference evidence="3" key="2">
    <citation type="submission" date="2013-04" db="UniProtKB">
        <authorList>
            <consortium name="EnsemblPlants"/>
        </authorList>
    </citation>
    <scope>IDENTIFICATION</scope>
</reference>
<reference evidence="3" key="1">
    <citation type="journal article" date="2013" name="Nat. Commun.">
        <title>Whole-genome sequencing of Oryza brachyantha reveals mechanisms underlying Oryza genome evolution.</title>
        <authorList>
            <person name="Chen J."/>
            <person name="Huang Q."/>
            <person name="Gao D."/>
            <person name="Wang J."/>
            <person name="Lang Y."/>
            <person name="Liu T."/>
            <person name="Li B."/>
            <person name="Bai Z."/>
            <person name="Luis Goicoechea J."/>
            <person name="Liang C."/>
            <person name="Chen C."/>
            <person name="Zhang W."/>
            <person name="Sun S."/>
            <person name="Liao Y."/>
            <person name="Zhang X."/>
            <person name="Yang L."/>
            <person name="Song C."/>
            <person name="Wang M."/>
            <person name="Shi J."/>
            <person name="Liu G."/>
            <person name="Liu J."/>
            <person name="Zhou H."/>
            <person name="Zhou W."/>
            <person name="Yu Q."/>
            <person name="An N."/>
            <person name="Chen Y."/>
            <person name="Cai Q."/>
            <person name="Wang B."/>
            <person name="Liu B."/>
            <person name="Min J."/>
            <person name="Huang Y."/>
            <person name="Wu H."/>
            <person name="Li Z."/>
            <person name="Zhang Y."/>
            <person name="Yin Y."/>
            <person name="Song W."/>
            <person name="Jiang J."/>
            <person name="Jackson S.A."/>
            <person name="Wing R.A."/>
            <person name="Wang J."/>
            <person name="Chen M."/>
        </authorList>
    </citation>
    <scope>NUCLEOTIDE SEQUENCE [LARGE SCALE GENOMIC DNA]</scope>
    <source>
        <strain evidence="3">cv. IRGC 101232</strain>
    </source>
</reference>